<comment type="caution">
    <text evidence="3">The sequence shown here is derived from an EMBL/GenBank/DDBJ whole genome shotgun (WGS) entry which is preliminary data.</text>
</comment>
<dbReference type="RefSeq" id="WP_002852834.1">
    <property type="nucleotide sequence ID" value="NZ_ADKM02000130.1"/>
</dbReference>
<accession>E9SGX2</accession>
<feature type="chain" id="PRO_5038352453" evidence="2">
    <location>
        <begin position="27"/>
        <end position="147"/>
    </location>
</feature>
<evidence type="ECO:0000313" key="3">
    <source>
        <dbReference type="EMBL" id="EGC01365.1"/>
    </source>
</evidence>
<keyword evidence="4" id="KW-1185">Reference proteome</keyword>
<dbReference type="AlphaFoldDB" id="E9SGX2"/>
<organism evidence="3 4">
    <name type="scientific">Ruminococcus albus 8</name>
    <dbReference type="NCBI Taxonomy" id="246199"/>
    <lineage>
        <taxon>Bacteria</taxon>
        <taxon>Bacillati</taxon>
        <taxon>Bacillota</taxon>
        <taxon>Clostridia</taxon>
        <taxon>Eubacteriales</taxon>
        <taxon>Oscillospiraceae</taxon>
        <taxon>Ruminococcus</taxon>
    </lineage>
</organism>
<protein>
    <submittedName>
        <fullName evidence="3">Putative lipoprotein</fullName>
    </submittedName>
</protein>
<gene>
    <name evidence="3" type="ORF">CUS_7500</name>
</gene>
<sequence length="147" mass="16131">MNNIKTRKKTFLLLIGIITISTSLCACSFIDKVFNKDGGTAESQAEVQADARVPANSAEETSDTGNGDDSTDSMNENAKAEMIEVTVSEDKYIFEDKVMDIDELKGIIEGKEGAVVKITDENSTLNAYKDLTAYLEERGIEFTEENN</sequence>
<feature type="region of interest" description="Disordered" evidence="1">
    <location>
        <begin position="43"/>
        <end position="78"/>
    </location>
</feature>
<dbReference type="EMBL" id="ADKM02000130">
    <property type="protein sequence ID" value="EGC01365.1"/>
    <property type="molecule type" value="Genomic_DNA"/>
</dbReference>
<dbReference type="STRING" id="246199.CUS_7500"/>
<keyword evidence="3" id="KW-0449">Lipoprotein</keyword>
<proteinExistence type="predicted"/>
<keyword evidence="2" id="KW-0732">Signal</keyword>
<name>E9SGX2_RUMAL</name>
<reference evidence="3 4" key="1">
    <citation type="submission" date="2011-02" db="EMBL/GenBank/DDBJ databases">
        <authorList>
            <person name="Nelson K.E."/>
            <person name="Sutton G."/>
            <person name="Torralba M."/>
            <person name="Durkin S."/>
            <person name="Harkins D."/>
            <person name="Montgomery R."/>
            <person name="Ziemer C."/>
            <person name="Klaassens E."/>
            <person name="Ocuiv P."/>
            <person name="Morrison M."/>
        </authorList>
    </citation>
    <scope>NUCLEOTIDE SEQUENCE [LARGE SCALE GENOMIC DNA]</scope>
    <source>
        <strain evidence="3 4">8</strain>
    </source>
</reference>
<evidence type="ECO:0000313" key="4">
    <source>
        <dbReference type="Proteomes" id="UP000004259"/>
    </source>
</evidence>
<dbReference type="Proteomes" id="UP000004259">
    <property type="component" value="Unassembled WGS sequence"/>
</dbReference>
<evidence type="ECO:0000256" key="1">
    <source>
        <dbReference type="SAM" id="MobiDB-lite"/>
    </source>
</evidence>
<dbReference type="PROSITE" id="PS51257">
    <property type="entry name" value="PROKAR_LIPOPROTEIN"/>
    <property type="match status" value="1"/>
</dbReference>
<evidence type="ECO:0000256" key="2">
    <source>
        <dbReference type="SAM" id="SignalP"/>
    </source>
</evidence>
<feature type="signal peptide" evidence="2">
    <location>
        <begin position="1"/>
        <end position="26"/>
    </location>
</feature>